<evidence type="ECO:0000256" key="1">
    <source>
        <dbReference type="ARBA" id="ARBA00009673"/>
    </source>
</evidence>
<comment type="similarity">
    <text evidence="1 2">Belongs to the DTD family.</text>
</comment>
<comment type="catalytic activity">
    <reaction evidence="2">
        <text>a D-aminoacyl-tRNA + H2O = a tRNA + a D-alpha-amino acid + H(+)</text>
        <dbReference type="Rhea" id="RHEA:13953"/>
        <dbReference type="Rhea" id="RHEA-COMP:10123"/>
        <dbReference type="Rhea" id="RHEA-COMP:10124"/>
        <dbReference type="ChEBI" id="CHEBI:15377"/>
        <dbReference type="ChEBI" id="CHEBI:15378"/>
        <dbReference type="ChEBI" id="CHEBI:59871"/>
        <dbReference type="ChEBI" id="CHEBI:78442"/>
        <dbReference type="ChEBI" id="CHEBI:79333"/>
        <dbReference type="EC" id="3.1.1.96"/>
    </reaction>
</comment>
<keyword evidence="2" id="KW-0963">Cytoplasm</keyword>
<gene>
    <name evidence="2 3" type="primary">dtd</name>
    <name evidence="3" type="ORF">F130042H8_04140</name>
</gene>
<sequence>MRAVVQRVMQASVTVDGEVLGKIGKGLLILLGAEDGDTREITEKLADKICRLRIFEDENGKTNLSLADVGGELLVVSQFTLYADCRKGNRPSFVKAGAPQMAEALYEHFLARCQEQADVVERGRFGADMKVELLNDGPFTLMLDSAQLFQ</sequence>
<dbReference type="EC" id="3.1.1.96" evidence="2"/>
<dbReference type="EMBL" id="BAABXL010000001">
    <property type="protein sequence ID" value="GAA6267354.1"/>
    <property type="molecule type" value="Genomic_DNA"/>
</dbReference>
<dbReference type="PANTHER" id="PTHR10472:SF5">
    <property type="entry name" value="D-AMINOACYL-TRNA DEACYLASE 1"/>
    <property type="match status" value="1"/>
</dbReference>
<dbReference type="RefSeq" id="WP_178302050.1">
    <property type="nucleotide sequence ID" value="NZ_BAABXL010000001.1"/>
</dbReference>
<feature type="short sequence motif" description="Gly-cisPro motif, important for rejection of L-amino acids" evidence="2">
    <location>
        <begin position="137"/>
        <end position="138"/>
    </location>
</feature>
<dbReference type="InterPro" id="IPR003732">
    <property type="entry name" value="Daa-tRNA_deacyls_DTD"/>
</dbReference>
<keyword evidence="2" id="KW-0820">tRNA-binding</keyword>
<name>A0ABQ0ATK0_9FIRM</name>
<comment type="subcellular location">
    <subcellularLocation>
        <location evidence="2">Cytoplasm</location>
    </subcellularLocation>
</comment>
<dbReference type="SUPFAM" id="SSF69500">
    <property type="entry name" value="DTD-like"/>
    <property type="match status" value="1"/>
</dbReference>
<reference evidence="3 4" key="1">
    <citation type="submission" date="2024-04" db="EMBL/GenBank/DDBJ databases">
        <title>Defined microbial consortia suppress multidrug-resistant proinflammatory Enterobacteriaceae via ecological control.</title>
        <authorList>
            <person name="Furuichi M."/>
            <person name="Kawaguchi T."/>
            <person name="Pust M."/>
            <person name="Yasuma K."/>
            <person name="Plichta D."/>
            <person name="Hasegawa N."/>
            <person name="Ohya T."/>
            <person name="Bhattarai S."/>
            <person name="Sasajima S."/>
            <person name="Aoto Y."/>
            <person name="Tuganbaev T."/>
            <person name="Yaginuma M."/>
            <person name="Ueda M."/>
            <person name="Okahashi N."/>
            <person name="Amafuji K."/>
            <person name="Kiridooshi Y."/>
            <person name="Sugita K."/>
            <person name="Strazar M."/>
            <person name="Skelly A."/>
            <person name="Suda W."/>
            <person name="Hattori M."/>
            <person name="Nakamoto N."/>
            <person name="Caballero S."/>
            <person name="Norman J."/>
            <person name="Olle B."/>
            <person name="Tanoue T."/>
            <person name="Arita M."/>
            <person name="Bucci V."/>
            <person name="Atarashi K."/>
            <person name="Xavier R."/>
            <person name="Honda K."/>
        </authorList>
    </citation>
    <scope>NUCLEOTIDE SEQUENCE [LARGE SCALE GENOMIC DNA]</scope>
    <source>
        <strain evidence="4">f13</strain>
    </source>
</reference>
<dbReference type="PANTHER" id="PTHR10472">
    <property type="entry name" value="D-TYROSYL-TRNA TYR DEACYLASE"/>
    <property type="match status" value="1"/>
</dbReference>
<dbReference type="NCBIfam" id="TIGR00256">
    <property type="entry name" value="D-aminoacyl-tRNA deacylase"/>
    <property type="match status" value="1"/>
</dbReference>
<organism evidence="3 4">
    <name type="scientific">Enterocloster alcoholdehydrogenati</name>
    <dbReference type="NCBI Taxonomy" id="2547410"/>
    <lineage>
        <taxon>Bacteria</taxon>
        <taxon>Bacillati</taxon>
        <taxon>Bacillota</taxon>
        <taxon>Clostridia</taxon>
        <taxon>Lachnospirales</taxon>
        <taxon>Lachnospiraceae</taxon>
        <taxon>Enterocloster</taxon>
    </lineage>
</organism>
<evidence type="ECO:0000313" key="3">
    <source>
        <dbReference type="EMBL" id="GAA6267354.1"/>
    </source>
</evidence>
<proteinExistence type="inferred from homology"/>
<dbReference type="Proteomes" id="UP001600894">
    <property type="component" value="Unassembled WGS sequence"/>
</dbReference>
<evidence type="ECO:0000313" key="4">
    <source>
        <dbReference type="Proteomes" id="UP001600894"/>
    </source>
</evidence>
<comment type="domain">
    <text evidence="2">A Gly-cisPro motif from one monomer fits into the active site of the other monomer to allow specific chiral rejection of L-amino acids.</text>
</comment>
<comment type="catalytic activity">
    <reaction evidence="2">
        <text>glycyl-tRNA(Ala) + H2O = tRNA(Ala) + glycine + H(+)</text>
        <dbReference type="Rhea" id="RHEA:53744"/>
        <dbReference type="Rhea" id="RHEA-COMP:9657"/>
        <dbReference type="Rhea" id="RHEA-COMP:13640"/>
        <dbReference type="ChEBI" id="CHEBI:15377"/>
        <dbReference type="ChEBI" id="CHEBI:15378"/>
        <dbReference type="ChEBI" id="CHEBI:57305"/>
        <dbReference type="ChEBI" id="CHEBI:78442"/>
        <dbReference type="ChEBI" id="CHEBI:78522"/>
    </reaction>
</comment>
<dbReference type="Pfam" id="PF02580">
    <property type="entry name" value="Tyr_Deacylase"/>
    <property type="match status" value="1"/>
</dbReference>
<keyword evidence="4" id="KW-1185">Reference proteome</keyword>
<dbReference type="InterPro" id="IPR023509">
    <property type="entry name" value="DTD-like_sf"/>
</dbReference>
<protein>
    <recommendedName>
        <fullName evidence="2">D-aminoacyl-tRNA deacylase</fullName>
        <shortName evidence="2">DTD</shortName>
        <ecNumber evidence="2">3.1.1.96</ecNumber>
    </recommendedName>
    <alternativeName>
        <fullName evidence="2">Gly-tRNA(Ala) deacylase</fullName>
        <ecNumber evidence="2">3.1.1.-</ecNumber>
    </alternativeName>
</protein>
<dbReference type="CDD" id="cd00563">
    <property type="entry name" value="Dtyr_deacylase"/>
    <property type="match status" value="1"/>
</dbReference>
<evidence type="ECO:0000256" key="2">
    <source>
        <dbReference type="HAMAP-Rule" id="MF_00518"/>
    </source>
</evidence>
<dbReference type="Gene3D" id="3.50.80.10">
    <property type="entry name" value="D-tyrosyl-tRNA(Tyr) deacylase"/>
    <property type="match status" value="1"/>
</dbReference>
<dbReference type="HAMAP" id="MF_00518">
    <property type="entry name" value="Deacylase_Dtd"/>
    <property type="match status" value="1"/>
</dbReference>
<keyword evidence="2" id="KW-0378">Hydrolase</keyword>
<comment type="caution">
    <text evidence="3">The sequence shown here is derived from an EMBL/GenBank/DDBJ whole genome shotgun (WGS) entry which is preliminary data.</text>
</comment>
<keyword evidence="2" id="KW-0694">RNA-binding</keyword>
<accession>A0ABQ0ATK0</accession>
<comment type="function">
    <text evidence="2">An aminoacyl-tRNA editing enzyme that deacylates mischarged D-aminoacyl-tRNAs. Also deacylates mischarged glycyl-tRNA(Ala), protecting cells against glycine mischarging by AlaRS. Acts via tRNA-based rather than protein-based catalysis; rejects L-amino acids rather than detecting D-amino acids in the active site. By recycling D-aminoacyl-tRNA to D-amino acids and free tRNA molecules, this enzyme counteracts the toxicity associated with the formation of D-aminoacyl-tRNA entities in vivo and helps enforce protein L-homochirality.</text>
</comment>
<comment type="subunit">
    <text evidence="2">Homodimer.</text>
</comment>
<dbReference type="EC" id="3.1.1.-" evidence="2"/>